<dbReference type="SUPFAM" id="SSF52540">
    <property type="entry name" value="P-loop containing nucleoside triphosphate hydrolases"/>
    <property type="match status" value="1"/>
</dbReference>
<protein>
    <submittedName>
        <fullName evidence="5">Ras-related protein Rab-1B</fullName>
    </submittedName>
</protein>
<dbReference type="PROSITE" id="PS51419">
    <property type="entry name" value="RAB"/>
    <property type="match status" value="1"/>
</dbReference>
<dbReference type="SUPFAM" id="SSF54236">
    <property type="entry name" value="Ubiquitin-like"/>
    <property type="match status" value="1"/>
</dbReference>
<comment type="caution">
    <text evidence="3">The sequence shown here is derived from an EMBL/GenBank/DDBJ whole genome shotgun (WGS) entry which is preliminary data.</text>
</comment>
<name>A0A9P1D2E4_9DINO</name>
<organism evidence="3">
    <name type="scientific">Cladocopium goreaui</name>
    <dbReference type="NCBI Taxonomy" id="2562237"/>
    <lineage>
        <taxon>Eukaryota</taxon>
        <taxon>Sar</taxon>
        <taxon>Alveolata</taxon>
        <taxon>Dinophyceae</taxon>
        <taxon>Suessiales</taxon>
        <taxon>Symbiodiniaceae</taxon>
        <taxon>Cladocopium</taxon>
    </lineage>
</organism>
<dbReference type="PRINTS" id="PR00449">
    <property type="entry name" value="RASTRNSFRMNG"/>
</dbReference>
<evidence type="ECO:0000256" key="2">
    <source>
        <dbReference type="ARBA" id="ARBA00023134"/>
    </source>
</evidence>
<dbReference type="AlphaFoldDB" id="A0A9P1D2E4"/>
<dbReference type="PANTHER" id="PTHR47977">
    <property type="entry name" value="RAS-RELATED PROTEIN RAB"/>
    <property type="match status" value="1"/>
</dbReference>
<dbReference type="PROSITE" id="PS51421">
    <property type="entry name" value="RAS"/>
    <property type="match status" value="1"/>
</dbReference>
<dbReference type="SMART" id="SM00173">
    <property type="entry name" value="RAS"/>
    <property type="match status" value="1"/>
</dbReference>
<dbReference type="InterPro" id="IPR029071">
    <property type="entry name" value="Ubiquitin-like_domsf"/>
</dbReference>
<gene>
    <name evidence="3" type="ORF">C1SCF055_LOCUS26810</name>
</gene>
<dbReference type="GO" id="GO:0005525">
    <property type="term" value="F:GTP binding"/>
    <property type="evidence" value="ECO:0007669"/>
    <property type="project" value="UniProtKB-KW"/>
</dbReference>
<accession>A0A9P1D2E4</accession>
<dbReference type="FunFam" id="3.40.50.300:FF:001447">
    <property type="entry name" value="Ras-related protein Rab-1B"/>
    <property type="match status" value="1"/>
</dbReference>
<keyword evidence="6" id="KW-1185">Reference proteome</keyword>
<dbReference type="OrthoDB" id="5976022at2759"/>
<reference evidence="3" key="1">
    <citation type="submission" date="2022-10" db="EMBL/GenBank/DDBJ databases">
        <authorList>
            <person name="Chen Y."/>
            <person name="Dougan E. K."/>
            <person name="Chan C."/>
            <person name="Rhodes N."/>
            <person name="Thang M."/>
        </authorList>
    </citation>
    <scope>NUCLEOTIDE SEQUENCE</scope>
</reference>
<evidence type="ECO:0000313" key="3">
    <source>
        <dbReference type="EMBL" id="CAI4000706.1"/>
    </source>
</evidence>
<dbReference type="SMART" id="SM00174">
    <property type="entry name" value="RHO"/>
    <property type="match status" value="1"/>
</dbReference>
<dbReference type="Proteomes" id="UP001152797">
    <property type="component" value="Unassembled WGS sequence"/>
</dbReference>
<evidence type="ECO:0000256" key="1">
    <source>
        <dbReference type="ARBA" id="ARBA00022741"/>
    </source>
</evidence>
<evidence type="ECO:0000313" key="4">
    <source>
        <dbReference type="EMBL" id="CAL1154081.1"/>
    </source>
</evidence>
<dbReference type="Pfam" id="PF00071">
    <property type="entry name" value="Ras"/>
    <property type="match status" value="1"/>
</dbReference>
<evidence type="ECO:0000313" key="6">
    <source>
        <dbReference type="Proteomes" id="UP001152797"/>
    </source>
</evidence>
<dbReference type="Gene3D" id="3.40.50.300">
    <property type="entry name" value="P-loop containing nucleotide triphosphate hydrolases"/>
    <property type="match status" value="1"/>
</dbReference>
<proteinExistence type="predicted"/>
<dbReference type="SMART" id="SM00175">
    <property type="entry name" value="RAB"/>
    <property type="match status" value="1"/>
</dbReference>
<evidence type="ECO:0000313" key="5">
    <source>
        <dbReference type="EMBL" id="CAL4788018.1"/>
    </source>
</evidence>
<keyword evidence="1" id="KW-0547">Nucleotide-binding</keyword>
<dbReference type="Gene3D" id="3.10.20.90">
    <property type="entry name" value="Phosphatidylinositol 3-kinase Catalytic Subunit, Chain A, domain 1"/>
    <property type="match status" value="1"/>
</dbReference>
<sequence>MGDAQTVPLAEELETVPVRVLHSSGEVAYAASMPKTSTIKELVTRISQEGLGPPHRLTLLLGSDIMPFTKSLEDINLKEEDCFHLVRRSRSEFTKFESGSKEEGEKPDFLVKCVLLGPSMVGKSALVARYCDETFVKTYLPTIGVDFRVGEIATQCQHFKFKLQFWDTAGQERFRTITLSYLRGTRSIMAVFSLENRNSLHEAVSMVRQAMGYFDESNGVLVCLVGTHADSAHQEVTEDEALAEAEKLGCSYHAVSNVNGEGVPEAFHNWLDQYLEQMYRKRASGECP</sequence>
<dbReference type="EMBL" id="CAMXCT030002827">
    <property type="protein sequence ID" value="CAL4788018.1"/>
    <property type="molecule type" value="Genomic_DNA"/>
</dbReference>
<dbReference type="EMBL" id="CAMXCT020002827">
    <property type="protein sequence ID" value="CAL1154081.1"/>
    <property type="molecule type" value="Genomic_DNA"/>
</dbReference>
<dbReference type="CDD" id="cd00154">
    <property type="entry name" value="Rab"/>
    <property type="match status" value="1"/>
</dbReference>
<dbReference type="InterPro" id="IPR005225">
    <property type="entry name" value="Small_GTP-bd"/>
</dbReference>
<dbReference type="InterPro" id="IPR050227">
    <property type="entry name" value="Rab"/>
</dbReference>
<dbReference type="InterPro" id="IPR027417">
    <property type="entry name" value="P-loop_NTPase"/>
</dbReference>
<dbReference type="EMBL" id="CAMXCT010002827">
    <property type="protein sequence ID" value="CAI4000706.1"/>
    <property type="molecule type" value="Genomic_DNA"/>
</dbReference>
<reference evidence="4" key="2">
    <citation type="submission" date="2024-04" db="EMBL/GenBank/DDBJ databases">
        <authorList>
            <person name="Chen Y."/>
            <person name="Shah S."/>
            <person name="Dougan E. K."/>
            <person name="Thang M."/>
            <person name="Chan C."/>
        </authorList>
    </citation>
    <scope>NUCLEOTIDE SEQUENCE [LARGE SCALE GENOMIC DNA]</scope>
</reference>
<keyword evidence="2" id="KW-0342">GTP-binding</keyword>
<dbReference type="GO" id="GO:0003924">
    <property type="term" value="F:GTPase activity"/>
    <property type="evidence" value="ECO:0007669"/>
    <property type="project" value="InterPro"/>
</dbReference>
<dbReference type="NCBIfam" id="TIGR00231">
    <property type="entry name" value="small_GTP"/>
    <property type="match status" value="1"/>
</dbReference>
<dbReference type="InterPro" id="IPR001806">
    <property type="entry name" value="Small_GTPase"/>
</dbReference>